<organism evidence="3">
    <name type="scientific">Trichuris suis</name>
    <name type="common">pig whipworm</name>
    <dbReference type="NCBI Taxonomy" id="68888"/>
    <lineage>
        <taxon>Eukaryota</taxon>
        <taxon>Metazoa</taxon>
        <taxon>Ecdysozoa</taxon>
        <taxon>Nematoda</taxon>
        <taxon>Enoplea</taxon>
        <taxon>Dorylaimia</taxon>
        <taxon>Trichinellida</taxon>
        <taxon>Trichuridae</taxon>
        <taxon>Trichuris</taxon>
    </lineage>
</organism>
<dbReference type="Proteomes" id="UP000030758">
    <property type="component" value="Unassembled WGS sequence"/>
</dbReference>
<evidence type="ECO:0000313" key="3">
    <source>
        <dbReference type="EMBL" id="KFD72118.1"/>
    </source>
</evidence>
<feature type="region of interest" description="Disordered" evidence="1">
    <location>
        <begin position="84"/>
        <end position="111"/>
    </location>
</feature>
<name>A0A085NRM2_9BILA</name>
<dbReference type="AlphaFoldDB" id="A0A085NRM2"/>
<protein>
    <submittedName>
        <fullName evidence="3">Uncharacterized protein</fullName>
    </submittedName>
</protein>
<dbReference type="Proteomes" id="UP000030764">
    <property type="component" value="Unassembled WGS sequence"/>
</dbReference>
<proteinExistence type="predicted"/>
<dbReference type="EMBL" id="KL367479">
    <property type="protein sequence ID" value="KFD72118.1"/>
    <property type="molecule type" value="Genomic_DNA"/>
</dbReference>
<evidence type="ECO:0000256" key="1">
    <source>
        <dbReference type="SAM" id="MobiDB-lite"/>
    </source>
</evidence>
<evidence type="ECO:0000313" key="2">
    <source>
        <dbReference type="EMBL" id="KFD58828.1"/>
    </source>
</evidence>
<gene>
    <name evidence="2" type="ORF">M513_00521</name>
    <name evidence="3" type="ORF">M514_00521</name>
</gene>
<sequence length="111" mass="12590">MAKKPTRAYSKELQNQVESLQESKRAQQNYVISTVKRQTGFSVPLDTFSMVKLGWIDNNGRRKVPANFVDTLADDLKAVDITSVSSKDKFHVRPHNENEHENSEVGKAETK</sequence>
<feature type="compositionally biased region" description="Basic and acidic residues" evidence="1">
    <location>
        <begin position="86"/>
        <end position="111"/>
    </location>
</feature>
<keyword evidence="4" id="KW-1185">Reference proteome</keyword>
<accession>A0A085NRM2</accession>
<reference evidence="3 4" key="1">
    <citation type="journal article" date="2014" name="Nat. Genet.">
        <title>Genome and transcriptome of the porcine whipworm Trichuris suis.</title>
        <authorList>
            <person name="Jex A.R."/>
            <person name="Nejsum P."/>
            <person name="Schwarz E.M."/>
            <person name="Hu L."/>
            <person name="Young N.D."/>
            <person name="Hall R.S."/>
            <person name="Korhonen P.K."/>
            <person name="Liao S."/>
            <person name="Thamsborg S."/>
            <person name="Xia J."/>
            <person name="Xu P."/>
            <person name="Wang S."/>
            <person name="Scheerlinck J.P."/>
            <person name="Hofmann A."/>
            <person name="Sternberg P.W."/>
            <person name="Wang J."/>
            <person name="Gasser R.B."/>
        </authorList>
    </citation>
    <scope>NUCLEOTIDE SEQUENCE [LARGE SCALE GENOMIC DNA]</scope>
    <source>
        <strain evidence="3">DCEP-RM93F</strain>
        <strain evidence="2">DCEP-RM93M</strain>
    </source>
</reference>
<evidence type="ECO:0000313" key="4">
    <source>
        <dbReference type="Proteomes" id="UP000030764"/>
    </source>
</evidence>
<dbReference type="EMBL" id="KL363183">
    <property type="protein sequence ID" value="KFD58828.1"/>
    <property type="molecule type" value="Genomic_DNA"/>
</dbReference>